<proteinExistence type="predicted"/>
<organism evidence="1 2">
    <name type="scientific">Ensete ventricosum</name>
    <name type="common">Abyssinian banana</name>
    <name type="synonym">Musa ensete</name>
    <dbReference type="NCBI Taxonomy" id="4639"/>
    <lineage>
        <taxon>Eukaryota</taxon>
        <taxon>Viridiplantae</taxon>
        <taxon>Streptophyta</taxon>
        <taxon>Embryophyta</taxon>
        <taxon>Tracheophyta</taxon>
        <taxon>Spermatophyta</taxon>
        <taxon>Magnoliopsida</taxon>
        <taxon>Liliopsida</taxon>
        <taxon>Zingiberales</taxon>
        <taxon>Musaceae</taxon>
        <taxon>Ensete</taxon>
    </lineage>
</organism>
<comment type="caution">
    <text evidence="1">The sequence shown here is derived from an EMBL/GenBank/DDBJ whole genome shotgun (WGS) entry which is preliminary data.</text>
</comment>
<gene>
    <name evidence="1" type="ORF">B296_00035897</name>
</gene>
<evidence type="ECO:0000313" key="2">
    <source>
        <dbReference type="Proteomes" id="UP000287651"/>
    </source>
</evidence>
<dbReference type="AlphaFoldDB" id="A0A426XP85"/>
<accession>A0A426XP85</accession>
<name>A0A426XP85_ENSVE</name>
<reference evidence="1 2" key="1">
    <citation type="journal article" date="2014" name="Agronomy (Basel)">
        <title>A Draft Genome Sequence for Ensete ventricosum, the Drought-Tolerant Tree Against Hunger.</title>
        <authorList>
            <person name="Harrison J."/>
            <person name="Moore K.A."/>
            <person name="Paszkiewicz K."/>
            <person name="Jones T."/>
            <person name="Grant M."/>
            <person name="Ambacheew D."/>
            <person name="Muzemil S."/>
            <person name="Studholme D.J."/>
        </authorList>
    </citation>
    <scope>NUCLEOTIDE SEQUENCE [LARGE SCALE GENOMIC DNA]</scope>
</reference>
<protein>
    <submittedName>
        <fullName evidence="1">Uncharacterized protein</fullName>
    </submittedName>
</protein>
<evidence type="ECO:0000313" key="1">
    <source>
        <dbReference type="EMBL" id="RRT41261.1"/>
    </source>
</evidence>
<sequence length="114" mass="13492">MVLKKVVERGEEATMSLMGLSYPKAKRRLERRWTRRSITVPQRQIYRSRRKGCRCKTTDSRVMDLAAPCMAYQSSTTQQRLWRAVGSQRGMLQPKQKIEDLSKCEEMQRLKRLQ</sequence>
<dbReference type="EMBL" id="AMZH03018714">
    <property type="protein sequence ID" value="RRT41261.1"/>
    <property type="molecule type" value="Genomic_DNA"/>
</dbReference>
<dbReference type="Proteomes" id="UP000287651">
    <property type="component" value="Unassembled WGS sequence"/>
</dbReference>